<evidence type="ECO:0000256" key="8">
    <source>
        <dbReference type="SAM" id="Phobius"/>
    </source>
</evidence>
<dbReference type="InterPro" id="IPR005829">
    <property type="entry name" value="Sugar_transporter_CS"/>
</dbReference>
<dbReference type="NCBIfam" id="TIGR00879">
    <property type="entry name" value="SP"/>
    <property type="match status" value="1"/>
</dbReference>
<keyword evidence="6 8" id="KW-0472">Membrane</keyword>
<dbReference type="PROSITE" id="PS50850">
    <property type="entry name" value="MFS"/>
    <property type="match status" value="1"/>
</dbReference>
<dbReference type="InterPro" id="IPR003663">
    <property type="entry name" value="Sugar/inositol_transpt"/>
</dbReference>
<feature type="transmembrane region" description="Helical" evidence="8">
    <location>
        <begin position="132"/>
        <end position="149"/>
    </location>
</feature>
<feature type="transmembrane region" description="Helical" evidence="8">
    <location>
        <begin position="161"/>
        <end position="183"/>
    </location>
</feature>
<keyword evidence="5 8" id="KW-1133">Transmembrane helix</keyword>
<dbReference type="Gene3D" id="1.20.1250.20">
    <property type="entry name" value="MFS general substrate transporter like domains"/>
    <property type="match status" value="1"/>
</dbReference>
<name>A0A1M7HN21_9FLAO</name>
<proteinExistence type="inferred from homology"/>
<feature type="transmembrane region" description="Helical" evidence="8">
    <location>
        <begin position="404"/>
        <end position="422"/>
    </location>
</feature>
<evidence type="ECO:0000313" key="10">
    <source>
        <dbReference type="EMBL" id="SHM29854.1"/>
    </source>
</evidence>
<evidence type="ECO:0000256" key="3">
    <source>
        <dbReference type="ARBA" id="ARBA00022448"/>
    </source>
</evidence>
<evidence type="ECO:0000256" key="4">
    <source>
        <dbReference type="ARBA" id="ARBA00022692"/>
    </source>
</evidence>
<comment type="subcellular location">
    <subcellularLocation>
        <location evidence="1">Membrane</location>
        <topology evidence="1">Multi-pass membrane protein</topology>
    </subcellularLocation>
</comment>
<dbReference type="PROSITE" id="PS00216">
    <property type="entry name" value="SUGAR_TRANSPORT_1"/>
    <property type="match status" value="1"/>
</dbReference>
<evidence type="ECO:0000256" key="5">
    <source>
        <dbReference type="ARBA" id="ARBA00022989"/>
    </source>
</evidence>
<dbReference type="InterPro" id="IPR036259">
    <property type="entry name" value="MFS_trans_sf"/>
</dbReference>
<feature type="transmembrane region" description="Helical" evidence="8">
    <location>
        <begin position="74"/>
        <end position="92"/>
    </location>
</feature>
<dbReference type="AlphaFoldDB" id="A0A1M7HN21"/>
<reference evidence="11" key="1">
    <citation type="submission" date="2016-11" db="EMBL/GenBank/DDBJ databases">
        <authorList>
            <person name="Varghese N."/>
            <person name="Submissions S."/>
        </authorList>
    </citation>
    <scope>NUCLEOTIDE SEQUENCE [LARGE SCALE GENOMIC DNA]</scope>
    <source>
        <strain evidence="11">DSM 1811</strain>
    </source>
</reference>
<keyword evidence="11" id="KW-1185">Reference proteome</keyword>
<dbReference type="Pfam" id="PF00083">
    <property type="entry name" value="Sugar_tr"/>
    <property type="match status" value="1"/>
</dbReference>
<dbReference type="PANTHER" id="PTHR48020">
    <property type="entry name" value="PROTON MYO-INOSITOL COTRANSPORTER"/>
    <property type="match status" value="1"/>
</dbReference>
<dbReference type="SUPFAM" id="SSF103473">
    <property type="entry name" value="MFS general substrate transporter"/>
    <property type="match status" value="1"/>
</dbReference>
<feature type="transmembrane region" description="Helical" evidence="8">
    <location>
        <begin position="42"/>
        <end position="62"/>
    </location>
</feature>
<gene>
    <name evidence="10" type="ORF">SAMN05444366_2800</name>
</gene>
<evidence type="ECO:0000313" key="11">
    <source>
        <dbReference type="Proteomes" id="UP000184121"/>
    </source>
</evidence>
<protein>
    <submittedName>
        <fullName evidence="10">MFS transporter, sugar porter (SP) family</fullName>
    </submittedName>
</protein>
<dbReference type="InterPro" id="IPR050814">
    <property type="entry name" value="Myo-inositol_Transporter"/>
</dbReference>
<keyword evidence="4 8" id="KW-0812">Transmembrane</keyword>
<feature type="transmembrane region" description="Helical" evidence="8">
    <location>
        <begin position="277"/>
        <end position="301"/>
    </location>
</feature>
<evidence type="ECO:0000256" key="6">
    <source>
        <dbReference type="ARBA" id="ARBA00023136"/>
    </source>
</evidence>
<dbReference type="STRING" id="29534.SAMN05444366_2800"/>
<dbReference type="InterPro" id="IPR020846">
    <property type="entry name" value="MFS_dom"/>
</dbReference>
<comment type="similarity">
    <text evidence="2 7">Belongs to the major facilitator superfamily. Sugar transporter (TC 2.A.1.1) family.</text>
</comment>
<evidence type="ECO:0000256" key="1">
    <source>
        <dbReference type="ARBA" id="ARBA00004141"/>
    </source>
</evidence>
<dbReference type="OrthoDB" id="9783823at2"/>
<evidence type="ECO:0000259" key="9">
    <source>
        <dbReference type="PROSITE" id="PS50850"/>
    </source>
</evidence>
<accession>A0A1M7HN21</accession>
<dbReference type="Proteomes" id="UP000184121">
    <property type="component" value="Unassembled WGS sequence"/>
</dbReference>
<feature type="domain" description="Major facilitator superfamily (MFS) profile" evidence="9">
    <location>
        <begin position="7"/>
        <end position="426"/>
    </location>
</feature>
<organism evidence="10 11">
    <name type="scientific">Flavobacterium saccharophilum</name>
    <dbReference type="NCBI Taxonomy" id="29534"/>
    <lineage>
        <taxon>Bacteria</taxon>
        <taxon>Pseudomonadati</taxon>
        <taxon>Bacteroidota</taxon>
        <taxon>Flavobacteriia</taxon>
        <taxon>Flavobacteriales</taxon>
        <taxon>Flavobacteriaceae</taxon>
        <taxon>Flavobacterium</taxon>
    </lineage>
</organism>
<dbReference type="InterPro" id="IPR005828">
    <property type="entry name" value="MFS_sugar_transport-like"/>
</dbReference>
<dbReference type="GO" id="GO:0022857">
    <property type="term" value="F:transmembrane transporter activity"/>
    <property type="evidence" value="ECO:0007669"/>
    <property type="project" value="InterPro"/>
</dbReference>
<feature type="transmembrane region" description="Helical" evidence="8">
    <location>
        <begin position="381"/>
        <end position="398"/>
    </location>
</feature>
<evidence type="ECO:0000256" key="7">
    <source>
        <dbReference type="RuleBase" id="RU003346"/>
    </source>
</evidence>
<dbReference type="PRINTS" id="PR00171">
    <property type="entry name" value="SUGRTRNSPORT"/>
</dbReference>
<feature type="transmembrane region" description="Helical" evidence="8">
    <location>
        <begin position="336"/>
        <end position="360"/>
    </location>
</feature>
<dbReference type="PANTHER" id="PTHR48020:SF12">
    <property type="entry name" value="PROTON MYO-INOSITOL COTRANSPORTER"/>
    <property type="match status" value="1"/>
</dbReference>
<dbReference type="PROSITE" id="PS00217">
    <property type="entry name" value="SUGAR_TRANSPORT_2"/>
    <property type="match status" value="1"/>
</dbReference>
<dbReference type="EMBL" id="FRBY01000004">
    <property type="protein sequence ID" value="SHM29854.1"/>
    <property type="molecule type" value="Genomic_DNA"/>
</dbReference>
<feature type="transmembrane region" description="Helical" evidence="8">
    <location>
        <begin position="308"/>
        <end position="330"/>
    </location>
</feature>
<keyword evidence="3 7" id="KW-0813">Transport</keyword>
<evidence type="ECO:0000256" key="2">
    <source>
        <dbReference type="ARBA" id="ARBA00010992"/>
    </source>
</evidence>
<feature type="transmembrane region" description="Helical" evidence="8">
    <location>
        <begin position="243"/>
        <end position="265"/>
    </location>
</feature>
<dbReference type="GO" id="GO:0016020">
    <property type="term" value="C:membrane"/>
    <property type="evidence" value="ECO:0007669"/>
    <property type="project" value="UniProtKB-SubCell"/>
</dbReference>
<feature type="transmembrane region" description="Helical" evidence="8">
    <location>
        <begin position="98"/>
        <end position="120"/>
    </location>
</feature>
<dbReference type="RefSeq" id="WP_072973379.1">
    <property type="nucleotide sequence ID" value="NZ_FRBY01000004.1"/>
</dbReference>
<sequence length="458" mass="50135">MNKILLWSVTAALAGFLFGFDTVVISGADKKLQEIWHTSDIFHGSVVMAMALWGTVVGAIFGGIPTNALGRKKTLIWIGVLFLGSAIGSAFAEGPLTFAFFRFLGGLGIGASTIAAPAYVSEIAPAKDRGRLVSLYQFNIVLGILIAFLSNYLLRDAGENAWRWMIGIMAFPAFFYTIIVFTIPESPRWLLSKARIAEAKTVLEKIDPQAKIEDLMQEMHLGTGETEDKKGETIFLKKYRFPLMLAFLIALFNQFSGINAFLYYAPRIFAEAGLGESAALMSSVGIGITNLVFTLFGVFLIDVLGRKVLMYIGSIGYIISLGLVSAAFFLKWEGMQVPIFLFLFIASHAIGQGAVIWVFISEIFPNHLRASGQAFGSSTHWVLAAIIPSMIPFLFSTIGAGVVFLVFAVMMVFQLLFVIFIMPETKGKSLEELQETVFKNNNINGNDNNNGNDNGNSK</sequence>